<dbReference type="PANTHER" id="PTHR10925">
    <property type="entry name" value="N-ACETYLTRANSFERASE 10"/>
    <property type="match status" value="1"/>
</dbReference>
<evidence type="ECO:0000256" key="1">
    <source>
        <dbReference type="SAM" id="MobiDB-lite"/>
    </source>
</evidence>
<dbReference type="AlphaFoldDB" id="A0ABD2J9Z4"/>
<dbReference type="Proteomes" id="UP001620645">
    <property type="component" value="Unassembled WGS sequence"/>
</dbReference>
<dbReference type="InterPro" id="IPR000182">
    <property type="entry name" value="GNAT_dom"/>
</dbReference>
<accession>A0ABD2J9Z4</accession>
<reference evidence="3 4" key="1">
    <citation type="submission" date="2024-10" db="EMBL/GenBank/DDBJ databases">
        <authorList>
            <person name="Kim D."/>
        </authorList>
    </citation>
    <scope>NUCLEOTIDE SEQUENCE [LARGE SCALE GENOMIC DNA]</scope>
    <source>
        <strain evidence="3">Taebaek</strain>
    </source>
</reference>
<sequence length="100" mass="11012">MDPEGEEMKQLSKQSVTNARDKGKKRAAGDLIPWTLCQHFLDDEFPTLCGARNVRVAVHTNFQGMGYGSRSSPSAQLLRTAASAHFNDNSGTMPKWGCQK</sequence>
<evidence type="ECO:0000313" key="3">
    <source>
        <dbReference type="EMBL" id="KAL3087436.1"/>
    </source>
</evidence>
<feature type="compositionally biased region" description="Basic and acidic residues" evidence="1">
    <location>
        <begin position="1"/>
        <end position="10"/>
    </location>
</feature>
<proteinExistence type="predicted"/>
<evidence type="ECO:0000259" key="2">
    <source>
        <dbReference type="Pfam" id="PF13718"/>
    </source>
</evidence>
<comment type="caution">
    <text evidence="3">The sequence shown here is derived from an EMBL/GenBank/DDBJ whole genome shotgun (WGS) entry which is preliminary data.</text>
</comment>
<dbReference type="InterPro" id="IPR032672">
    <property type="entry name" value="TmcA/NAT10/Kre33"/>
</dbReference>
<keyword evidence="4" id="KW-1185">Reference proteome</keyword>
<name>A0ABD2J9Z4_HETSC</name>
<gene>
    <name evidence="3" type="ORF">niasHS_008765</name>
</gene>
<evidence type="ECO:0000313" key="4">
    <source>
        <dbReference type="Proteomes" id="UP001620645"/>
    </source>
</evidence>
<organism evidence="3 4">
    <name type="scientific">Heterodera schachtii</name>
    <name type="common">Sugarbeet cyst nematode worm</name>
    <name type="synonym">Tylenchus schachtii</name>
    <dbReference type="NCBI Taxonomy" id="97005"/>
    <lineage>
        <taxon>Eukaryota</taxon>
        <taxon>Metazoa</taxon>
        <taxon>Ecdysozoa</taxon>
        <taxon>Nematoda</taxon>
        <taxon>Chromadorea</taxon>
        <taxon>Rhabditida</taxon>
        <taxon>Tylenchina</taxon>
        <taxon>Tylenchomorpha</taxon>
        <taxon>Tylenchoidea</taxon>
        <taxon>Heteroderidae</taxon>
        <taxon>Heteroderinae</taxon>
        <taxon>Heterodera</taxon>
    </lineage>
</organism>
<feature type="region of interest" description="Disordered" evidence="1">
    <location>
        <begin position="1"/>
        <end position="26"/>
    </location>
</feature>
<feature type="domain" description="N-acetyltransferase" evidence="2">
    <location>
        <begin position="10"/>
        <end position="71"/>
    </location>
</feature>
<dbReference type="Gene3D" id="3.40.630.30">
    <property type="match status" value="1"/>
</dbReference>
<dbReference type="EMBL" id="JBICCN010000179">
    <property type="protein sequence ID" value="KAL3087436.1"/>
    <property type="molecule type" value="Genomic_DNA"/>
</dbReference>
<dbReference type="PANTHER" id="PTHR10925:SF5">
    <property type="entry name" value="RNA CYTIDINE ACETYLTRANSFERASE"/>
    <property type="match status" value="1"/>
</dbReference>
<dbReference type="Pfam" id="PF13718">
    <property type="entry name" value="GNAT_acetyltr_2"/>
    <property type="match status" value="1"/>
</dbReference>
<protein>
    <recommendedName>
        <fullName evidence="2">N-acetyltransferase domain-containing protein</fullName>
    </recommendedName>
</protein>